<name>A0ABQ3I6X6_9BACT</name>
<organism evidence="1 2">
    <name type="scientific">Roseivirga thermotolerans</name>
    <dbReference type="NCBI Taxonomy" id="1758176"/>
    <lineage>
        <taxon>Bacteria</taxon>
        <taxon>Pseudomonadati</taxon>
        <taxon>Bacteroidota</taxon>
        <taxon>Cytophagia</taxon>
        <taxon>Cytophagales</taxon>
        <taxon>Roseivirgaceae</taxon>
        <taxon>Roseivirga</taxon>
    </lineage>
</organism>
<gene>
    <name evidence="1" type="ORF">GCM10011340_26980</name>
</gene>
<dbReference type="Pfam" id="PF13376">
    <property type="entry name" value="OmdA"/>
    <property type="match status" value="1"/>
</dbReference>
<dbReference type="RefSeq" id="WP_308440971.1">
    <property type="nucleotide sequence ID" value="NZ_BNAG01000003.1"/>
</dbReference>
<evidence type="ECO:0000313" key="1">
    <source>
        <dbReference type="EMBL" id="GHE69548.1"/>
    </source>
</evidence>
<comment type="caution">
    <text evidence="1">The sequence shown here is derived from an EMBL/GenBank/DDBJ whole genome shotgun (WGS) entry which is preliminary data.</text>
</comment>
<dbReference type="Proteomes" id="UP000658258">
    <property type="component" value="Unassembled WGS sequence"/>
</dbReference>
<sequence>MLLTADIGLSSDISNFMVNGTAMPEKVLTTYYPKSKTDWRNWLSKHHDSTQSIWLVYYKTSSNKPTLSWSEAVDEALCFGWIDSTKKAIDKESYMQYFCKRKPNSIWSKINKEKVARLIENNLMTEAGLKSIAIAKENGSWNALDDVEALIVPNDLTEALAGCKEALAFFNRLSNSTKKLLLHWVTFAKRPETRAKRIVEIVESAHKSLKPKQFR</sequence>
<evidence type="ECO:0008006" key="3">
    <source>
        <dbReference type="Google" id="ProtNLM"/>
    </source>
</evidence>
<protein>
    <recommendedName>
        <fullName evidence="3">Bacteriocin-protection protein</fullName>
    </recommendedName>
</protein>
<accession>A0ABQ3I6X6</accession>
<reference evidence="2" key="1">
    <citation type="journal article" date="2019" name="Int. J. Syst. Evol. Microbiol.">
        <title>The Global Catalogue of Microorganisms (GCM) 10K type strain sequencing project: providing services to taxonomists for standard genome sequencing and annotation.</title>
        <authorList>
            <consortium name="The Broad Institute Genomics Platform"/>
            <consortium name="The Broad Institute Genome Sequencing Center for Infectious Disease"/>
            <person name="Wu L."/>
            <person name="Ma J."/>
        </authorList>
    </citation>
    <scope>NUCLEOTIDE SEQUENCE [LARGE SCALE GENOMIC DNA]</scope>
    <source>
        <strain evidence="2">CGMCC 1.15111</strain>
    </source>
</reference>
<proteinExistence type="predicted"/>
<dbReference type="EMBL" id="BNAG01000003">
    <property type="protein sequence ID" value="GHE69548.1"/>
    <property type="molecule type" value="Genomic_DNA"/>
</dbReference>
<keyword evidence="2" id="KW-1185">Reference proteome</keyword>
<evidence type="ECO:0000313" key="2">
    <source>
        <dbReference type="Proteomes" id="UP000658258"/>
    </source>
</evidence>